<accession>Q69SN3</accession>
<dbReference type="Proteomes" id="UP000000763">
    <property type="component" value="Chromosome 6"/>
</dbReference>
<feature type="compositionally biased region" description="Basic residues" evidence="1">
    <location>
        <begin position="1"/>
        <end position="13"/>
    </location>
</feature>
<organism evidence="2 3">
    <name type="scientific">Oryza sativa subsp. japonica</name>
    <name type="common">Rice</name>
    <dbReference type="NCBI Taxonomy" id="39947"/>
    <lineage>
        <taxon>Eukaryota</taxon>
        <taxon>Viridiplantae</taxon>
        <taxon>Streptophyta</taxon>
        <taxon>Embryophyta</taxon>
        <taxon>Tracheophyta</taxon>
        <taxon>Spermatophyta</taxon>
        <taxon>Magnoliopsida</taxon>
        <taxon>Liliopsida</taxon>
        <taxon>Poales</taxon>
        <taxon>Poaceae</taxon>
        <taxon>BOP clade</taxon>
        <taxon>Oryzoideae</taxon>
        <taxon>Oryzeae</taxon>
        <taxon>Oryzinae</taxon>
        <taxon>Oryza</taxon>
        <taxon>Oryza sativa</taxon>
    </lineage>
</organism>
<feature type="region of interest" description="Disordered" evidence="1">
    <location>
        <begin position="1"/>
        <end position="42"/>
    </location>
</feature>
<evidence type="ECO:0000313" key="3">
    <source>
        <dbReference type="Proteomes" id="UP000000763"/>
    </source>
</evidence>
<feature type="compositionally biased region" description="Low complexity" evidence="1">
    <location>
        <begin position="28"/>
        <end position="37"/>
    </location>
</feature>
<protein>
    <submittedName>
        <fullName evidence="2">Uncharacterized protein</fullName>
    </submittedName>
</protein>
<gene>
    <name evidence="2" type="primary">OSJNBa0022O02.15</name>
</gene>
<dbReference type="AlphaFoldDB" id="Q69SN3"/>
<proteinExistence type="predicted"/>
<reference evidence="3" key="1">
    <citation type="journal article" date="2005" name="Nature">
        <title>The map-based sequence of the rice genome.</title>
        <authorList>
            <consortium name="International rice genome sequencing project (IRGSP)"/>
            <person name="Matsumoto T."/>
            <person name="Wu J."/>
            <person name="Kanamori H."/>
            <person name="Katayose Y."/>
            <person name="Fujisawa M."/>
            <person name="Namiki N."/>
            <person name="Mizuno H."/>
            <person name="Yamamoto K."/>
            <person name="Antonio B.A."/>
            <person name="Baba T."/>
            <person name="Sakata K."/>
            <person name="Nagamura Y."/>
            <person name="Aoki H."/>
            <person name="Arikawa K."/>
            <person name="Arita K."/>
            <person name="Bito T."/>
            <person name="Chiden Y."/>
            <person name="Fujitsuka N."/>
            <person name="Fukunaka R."/>
            <person name="Hamada M."/>
            <person name="Harada C."/>
            <person name="Hayashi A."/>
            <person name="Hijishita S."/>
            <person name="Honda M."/>
            <person name="Hosokawa S."/>
            <person name="Ichikawa Y."/>
            <person name="Idonuma A."/>
            <person name="Iijima M."/>
            <person name="Ikeda M."/>
            <person name="Ikeno M."/>
            <person name="Ito K."/>
            <person name="Ito S."/>
            <person name="Ito T."/>
            <person name="Ito Y."/>
            <person name="Ito Y."/>
            <person name="Iwabuchi A."/>
            <person name="Kamiya K."/>
            <person name="Karasawa W."/>
            <person name="Kurita K."/>
            <person name="Katagiri S."/>
            <person name="Kikuta A."/>
            <person name="Kobayashi H."/>
            <person name="Kobayashi N."/>
            <person name="Machita K."/>
            <person name="Maehara T."/>
            <person name="Masukawa M."/>
            <person name="Mizubayashi T."/>
            <person name="Mukai Y."/>
            <person name="Nagasaki H."/>
            <person name="Nagata Y."/>
            <person name="Naito S."/>
            <person name="Nakashima M."/>
            <person name="Nakama Y."/>
            <person name="Nakamichi Y."/>
            <person name="Nakamura M."/>
            <person name="Meguro A."/>
            <person name="Negishi M."/>
            <person name="Ohta I."/>
            <person name="Ohta T."/>
            <person name="Okamoto M."/>
            <person name="Ono N."/>
            <person name="Saji S."/>
            <person name="Sakaguchi M."/>
            <person name="Sakai K."/>
            <person name="Shibata M."/>
            <person name="Shimokawa T."/>
            <person name="Song J."/>
            <person name="Takazaki Y."/>
            <person name="Terasawa K."/>
            <person name="Tsugane M."/>
            <person name="Tsuji K."/>
            <person name="Ueda S."/>
            <person name="Waki K."/>
            <person name="Yamagata H."/>
            <person name="Yamamoto M."/>
            <person name="Yamamoto S."/>
            <person name="Yamane H."/>
            <person name="Yoshiki S."/>
            <person name="Yoshihara R."/>
            <person name="Yukawa K."/>
            <person name="Zhong H."/>
            <person name="Yano M."/>
            <person name="Yuan Q."/>
            <person name="Ouyang S."/>
            <person name="Liu J."/>
            <person name="Jones K.M."/>
            <person name="Gansberger K."/>
            <person name="Moffat K."/>
            <person name="Hill J."/>
            <person name="Bera J."/>
            <person name="Fadrosh D."/>
            <person name="Jin S."/>
            <person name="Johri S."/>
            <person name="Kim M."/>
            <person name="Overton L."/>
            <person name="Reardon M."/>
            <person name="Tsitrin T."/>
            <person name="Vuong H."/>
            <person name="Weaver B."/>
            <person name="Ciecko A."/>
            <person name="Tallon L."/>
            <person name="Jackson J."/>
            <person name="Pai G."/>
            <person name="Aken S.V."/>
            <person name="Utterback T."/>
            <person name="Reidmuller S."/>
            <person name="Feldblyum T."/>
            <person name="Hsiao J."/>
            <person name="Zismann V."/>
            <person name="Iobst S."/>
            <person name="de Vazeille A.R."/>
            <person name="Buell C.R."/>
            <person name="Ying K."/>
            <person name="Li Y."/>
            <person name="Lu T."/>
            <person name="Huang Y."/>
            <person name="Zhao Q."/>
            <person name="Feng Q."/>
            <person name="Zhang L."/>
            <person name="Zhu J."/>
            <person name="Weng Q."/>
            <person name="Mu J."/>
            <person name="Lu Y."/>
            <person name="Fan D."/>
            <person name="Liu Y."/>
            <person name="Guan J."/>
            <person name="Zhang Y."/>
            <person name="Yu S."/>
            <person name="Liu X."/>
            <person name="Zhang Y."/>
            <person name="Hong G."/>
            <person name="Han B."/>
            <person name="Choisne N."/>
            <person name="Demange N."/>
            <person name="Orjeda G."/>
            <person name="Samain S."/>
            <person name="Cattolico L."/>
            <person name="Pelletier E."/>
            <person name="Couloux A."/>
            <person name="Segurens B."/>
            <person name="Wincker P."/>
            <person name="D'Hont A."/>
            <person name="Scarpelli C."/>
            <person name="Weissenbach J."/>
            <person name="Salanoubat M."/>
            <person name="Quetier F."/>
            <person name="Yu Y."/>
            <person name="Kim H.R."/>
            <person name="Rambo T."/>
            <person name="Currie J."/>
            <person name="Collura K."/>
            <person name="Luo M."/>
            <person name="Yang T."/>
            <person name="Ammiraju J.S.S."/>
            <person name="Engler F."/>
            <person name="Soderlund C."/>
            <person name="Wing R.A."/>
            <person name="Palmer L.E."/>
            <person name="de la Bastide M."/>
            <person name="Spiegel L."/>
            <person name="Nascimento L."/>
            <person name="Zutavern T."/>
            <person name="O'Shaughnessy A."/>
            <person name="Dike S."/>
            <person name="Dedhia N."/>
            <person name="Preston R."/>
            <person name="Balija V."/>
            <person name="McCombie W.R."/>
            <person name="Chow T."/>
            <person name="Chen H."/>
            <person name="Chung M."/>
            <person name="Chen C."/>
            <person name="Shaw J."/>
            <person name="Wu H."/>
            <person name="Hsiao K."/>
            <person name="Chao Y."/>
            <person name="Chu M."/>
            <person name="Cheng C."/>
            <person name="Hour A."/>
            <person name="Lee P."/>
            <person name="Lin S."/>
            <person name="Lin Y."/>
            <person name="Liou J."/>
            <person name="Liu S."/>
            <person name="Hsing Y."/>
            <person name="Raghuvanshi S."/>
            <person name="Mohanty A."/>
            <person name="Bharti A.K."/>
            <person name="Gaur A."/>
            <person name="Gupta V."/>
            <person name="Kumar D."/>
            <person name="Ravi V."/>
            <person name="Vij S."/>
            <person name="Kapur A."/>
            <person name="Khurana P."/>
            <person name="Khurana P."/>
            <person name="Khurana J.P."/>
            <person name="Tyagi A.K."/>
            <person name="Gaikwad K."/>
            <person name="Singh A."/>
            <person name="Dalal V."/>
            <person name="Srivastava S."/>
            <person name="Dixit A."/>
            <person name="Pal A.K."/>
            <person name="Ghazi I.A."/>
            <person name="Yadav M."/>
            <person name="Pandit A."/>
            <person name="Bhargava A."/>
            <person name="Sureshbabu K."/>
            <person name="Batra K."/>
            <person name="Sharma T.R."/>
            <person name="Mohapatra T."/>
            <person name="Singh N.K."/>
            <person name="Messing J."/>
            <person name="Nelson A.B."/>
            <person name="Fuks G."/>
            <person name="Kavchok S."/>
            <person name="Keizer G."/>
            <person name="Linton E."/>
            <person name="Llaca V."/>
            <person name="Song R."/>
            <person name="Tanyolac B."/>
            <person name="Young S."/>
            <person name="Ho-Il K."/>
            <person name="Hahn J.H."/>
            <person name="Sangsakoo G."/>
            <person name="Vanavichit A."/>
            <person name="de Mattos Luiz.A.T."/>
            <person name="Zimmer P.D."/>
            <person name="Malone G."/>
            <person name="Dellagostin O."/>
            <person name="de Oliveira A.C."/>
            <person name="Bevan M."/>
            <person name="Bancroft I."/>
            <person name="Minx P."/>
            <person name="Cordum H."/>
            <person name="Wilson R."/>
            <person name="Cheng Z."/>
            <person name="Jin W."/>
            <person name="Jiang J."/>
            <person name="Leong S.A."/>
            <person name="Iwama H."/>
            <person name="Gojobori T."/>
            <person name="Itoh T."/>
            <person name="Niimura Y."/>
            <person name="Fujii Y."/>
            <person name="Habara T."/>
            <person name="Sakai H."/>
            <person name="Sato Y."/>
            <person name="Wilson G."/>
            <person name="Kumar K."/>
            <person name="McCouch S."/>
            <person name="Juretic N."/>
            <person name="Hoen D."/>
            <person name="Wright S."/>
            <person name="Bruskiewich R."/>
            <person name="Bureau T."/>
            <person name="Miyao A."/>
            <person name="Hirochika H."/>
            <person name="Nishikawa T."/>
            <person name="Kadowaki K."/>
            <person name="Sugiura M."/>
            <person name="Burr B."/>
            <person name="Sasaki T."/>
        </authorList>
    </citation>
    <scope>NUCLEOTIDE SEQUENCE [LARGE SCALE GENOMIC DNA]</scope>
    <source>
        <strain evidence="3">cv. Nipponbare</strain>
    </source>
</reference>
<name>Q69SN3_ORYSJ</name>
<dbReference type="EMBL" id="AP004992">
    <property type="protein sequence ID" value="BAD36002.1"/>
    <property type="molecule type" value="Genomic_DNA"/>
</dbReference>
<sequence length="153" mass="16042">MEQKKTKNKKKTKIVGLHATGHRNSSDLGGARSSPPRRSLPRHARLVTVVAVVPVRCDSEETTTTAAASTTSAALTTTMSAALTTPACRLDNARNDSVVVDGAERRRARQGRRPGGGLAAAFLFGISSGHRLIRSPPRPAAAIVGPIEGKGRS</sequence>
<evidence type="ECO:0000256" key="1">
    <source>
        <dbReference type="SAM" id="MobiDB-lite"/>
    </source>
</evidence>
<reference evidence="3" key="2">
    <citation type="journal article" date="2008" name="Nucleic Acids Res.">
        <title>The rice annotation project database (RAP-DB): 2008 update.</title>
        <authorList>
            <consortium name="The rice annotation project (RAP)"/>
        </authorList>
    </citation>
    <scope>GENOME REANNOTATION</scope>
    <source>
        <strain evidence="3">cv. Nipponbare</strain>
    </source>
</reference>
<evidence type="ECO:0000313" key="2">
    <source>
        <dbReference type="EMBL" id="BAD36002.1"/>
    </source>
</evidence>